<sequence length="201" mass="23610">MNQLFKSPKIKSGLFLKKVDKEVDDTNQHVIDAIESTINRVNEDQNLDKTSKLGVVWTKLKNGEDLSLRKKINFNEKPGPISYASSNIDNTKLSAFIMIFDIYMLNLIVQCTNSSRIPPFLEINDNELFNNKNTIYQTLYMCSIKKKCLFLKMDQMRLFLDEKYIKFIINQKGFINTIKEAWWLIKIFVNELNFVKNHQKL</sequence>
<accession>A0A3M7RVR3</accession>
<evidence type="ECO:0000313" key="2">
    <source>
        <dbReference type="Proteomes" id="UP000276133"/>
    </source>
</evidence>
<organism evidence="1 2">
    <name type="scientific">Brachionus plicatilis</name>
    <name type="common">Marine rotifer</name>
    <name type="synonym">Brachionus muelleri</name>
    <dbReference type="NCBI Taxonomy" id="10195"/>
    <lineage>
        <taxon>Eukaryota</taxon>
        <taxon>Metazoa</taxon>
        <taxon>Spiralia</taxon>
        <taxon>Gnathifera</taxon>
        <taxon>Rotifera</taxon>
        <taxon>Eurotatoria</taxon>
        <taxon>Monogononta</taxon>
        <taxon>Pseudotrocha</taxon>
        <taxon>Ploima</taxon>
        <taxon>Brachionidae</taxon>
        <taxon>Brachionus</taxon>
    </lineage>
</organism>
<name>A0A3M7RVR3_BRAPC</name>
<keyword evidence="2" id="KW-1185">Reference proteome</keyword>
<gene>
    <name evidence="1" type="ORF">BpHYR1_013293</name>
</gene>
<protein>
    <submittedName>
        <fullName evidence="1">Uncharacterized protein</fullName>
    </submittedName>
</protein>
<dbReference type="EMBL" id="REGN01002511">
    <property type="protein sequence ID" value="RNA27674.1"/>
    <property type="molecule type" value="Genomic_DNA"/>
</dbReference>
<comment type="caution">
    <text evidence="1">The sequence shown here is derived from an EMBL/GenBank/DDBJ whole genome shotgun (WGS) entry which is preliminary data.</text>
</comment>
<evidence type="ECO:0000313" key="1">
    <source>
        <dbReference type="EMBL" id="RNA27674.1"/>
    </source>
</evidence>
<reference evidence="1 2" key="1">
    <citation type="journal article" date="2018" name="Sci. Rep.">
        <title>Genomic signatures of local adaptation to the degree of environmental predictability in rotifers.</title>
        <authorList>
            <person name="Franch-Gras L."/>
            <person name="Hahn C."/>
            <person name="Garcia-Roger E.M."/>
            <person name="Carmona M.J."/>
            <person name="Serra M."/>
            <person name="Gomez A."/>
        </authorList>
    </citation>
    <scope>NUCLEOTIDE SEQUENCE [LARGE SCALE GENOMIC DNA]</scope>
    <source>
        <strain evidence="1">HYR1</strain>
    </source>
</reference>
<dbReference type="Proteomes" id="UP000276133">
    <property type="component" value="Unassembled WGS sequence"/>
</dbReference>
<proteinExistence type="predicted"/>
<dbReference type="AlphaFoldDB" id="A0A3M7RVR3"/>